<gene>
    <name evidence="4" type="ORF">D9758_005375</name>
</gene>
<dbReference type="SMART" id="SM00198">
    <property type="entry name" value="SCP"/>
    <property type="match status" value="1"/>
</dbReference>
<keyword evidence="5" id="KW-1185">Reference proteome</keyword>
<evidence type="ECO:0000259" key="3">
    <source>
        <dbReference type="SMART" id="SM00198"/>
    </source>
</evidence>
<organism evidence="4 5">
    <name type="scientific">Tetrapyrgos nigripes</name>
    <dbReference type="NCBI Taxonomy" id="182062"/>
    <lineage>
        <taxon>Eukaryota</taxon>
        <taxon>Fungi</taxon>
        <taxon>Dikarya</taxon>
        <taxon>Basidiomycota</taxon>
        <taxon>Agaricomycotina</taxon>
        <taxon>Agaricomycetes</taxon>
        <taxon>Agaricomycetidae</taxon>
        <taxon>Agaricales</taxon>
        <taxon>Marasmiineae</taxon>
        <taxon>Marasmiaceae</taxon>
        <taxon>Tetrapyrgos</taxon>
    </lineage>
</organism>
<name>A0A8H5GHY4_9AGAR</name>
<feature type="domain" description="SCP" evidence="3">
    <location>
        <begin position="150"/>
        <end position="281"/>
    </location>
</feature>
<reference evidence="4 5" key="1">
    <citation type="journal article" date="2020" name="ISME J.">
        <title>Uncovering the hidden diversity of litter-decomposition mechanisms in mushroom-forming fungi.</title>
        <authorList>
            <person name="Floudas D."/>
            <person name="Bentzer J."/>
            <person name="Ahren D."/>
            <person name="Johansson T."/>
            <person name="Persson P."/>
            <person name="Tunlid A."/>
        </authorList>
    </citation>
    <scope>NUCLEOTIDE SEQUENCE [LARGE SCALE GENOMIC DNA]</scope>
    <source>
        <strain evidence="4 5">CBS 291.85</strain>
    </source>
</reference>
<feature type="compositionally biased region" description="Low complexity" evidence="1">
    <location>
        <begin position="84"/>
        <end position="109"/>
    </location>
</feature>
<sequence length="289" mass="30904">MVKLTFLSTLLIALSVVPGGLSQYQPINVSSGRALSSDHRRHWKRAHVHMARLDSCSKARRSPRPGILDTLGLSGGNGYNDGIQQPSGSQQSSSSGSSAPAPAPSSSSPDAGLYPFTTLVDNHLTLQNSAGNNSQAASSLSPTGSDSWQQIQQAWLDSHNSVRAKFGAGNLQWNDTLAAAAQTWSNKCVFEHSHGLLGAFGENLAAGTGDYTIQQAAKAWADESSQYDHNNPQYSHFTQMVWKSTTQVGCALTECTGIFDPSFGPAKFYTCEYYPQGNVISQFGWNVGA</sequence>
<dbReference type="Pfam" id="PF00188">
    <property type="entry name" value="CAP"/>
    <property type="match status" value="1"/>
</dbReference>
<feature type="signal peptide" evidence="2">
    <location>
        <begin position="1"/>
        <end position="22"/>
    </location>
</feature>
<feature type="chain" id="PRO_5034455474" description="SCP domain-containing protein" evidence="2">
    <location>
        <begin position="23"/>
        <end position="289"/>
    </location>
</feature>
<dbReference type="SUPFAM" id="SSF55797">
    <property type="entry name" value="PR-1-like"/>
    <property type="match status" value="1"/>
</dbReference>
<evidence type="ECO:0000256" key="2">
    <source>
        <dbReference type="SAM" id="SignalP"/>
    </source>
</evidence>
<accession>A0A8H5GHY4</accession>
<dbReference type="InterPro" id="IPR035940">
    <property type="entry name" value="CAP_sf"/>
</dbReference>
<evidence type="ECO:0000313" key="5">
    <source>
        <dbReference type="Proteomes" id="UP000559256"/>
    </source>
</evidence>
<dbReference type="InterPro" id="IPR014044">
    <property type="entry name" value="CAP_dom"/>
</dbReference>
<keyword evidence="2" id="KW-0732">Signal</keyword>
<dbReference type="Gene3D" id="3.40.33.10">
    <property type="entry name" value="CAP"/>
    <property type="match status" value="1"/>
</dbReference>
<dbReference type="PRINTS" id="PR00837">
    <property type="entry name" value="V5TPXLIKE"/>
</dbReference>
<comment type="caution">
    <text evidence="4">The sequence shown here is derived from an EMBL/GenBank/DDBJ whole genome shotgun (WGS) entry which is preliminary data.</text>
</comment>
<dbReference type="OrthoDB" id="337038at2759"/>
<dbReference type="Proteomes" id="UP000559256">
    <property type="component" value="Unassembled WGS sequence"/>
</dbReference>
<dbReference type="InterPro" id="IPR001283">
    <property type="entry name" value="CRISP-related"/>
</dbReference>
<evidence type="ECO:0000256" key="1">
    <source>
        <dbReference type="SAM" id="MobiDB-lite"/>
    </source>
</evidence>
<proteinExistence type="predicted"/>
<dbReference type="EMBL" id="JAACJM010000028">
    <property type="protein sequence ID" value="KAF5365262.1"/>
    <property type="molecule type" value="Genomic_DNA"/>
</dbReference>
<feature type="region of interest" description="Disordered" evidence="1">
    <location>
        <begin position="55"/>
        <end position="114"/>
    </location>
</feature>
<protein>
    <recommendedName>
        <fullName evidence="3">SCP domain-containing protein</fullName>
    </recommendedName>
</protein>
<dbReference type="AlphaFoldDB" id="A0A8H5GHY4"/>
<dbReference type="PANTHER" id="PTHR10334">
    <property type="entry name" value="CYSTEINE-RICH SECRETORY PROTEIN-RELATED"/>
    <property type="match status" value="1"/>
</dbReference>
<evidence type="ECO:0000313" key="4">
    <source>
        <dbReference type="EMBL" id="KAF5365262.1"/>
    </source>
</evidence>